<dbReference type="AlphaFoldDB" id="A0A2C6KQ93"/>
<dbReference type="RefSeq" id="XP_067920493.1">
    <property type="nucleotide sequence ID" value="XM_068067534.1"/>
</dbReference>
<dbReference type="Proteomes" id="UP000221165">
    <property type="component" value="Unassembled WGS sequence"/>
</dbReference>
<dbReference type="GeneID" id="94430745"/>
<dbReference type="EMBL" id="MIGC01003893">
    <property type="protein sequence ID" value="PHJ18788.1"/>
    <property type="molecule type" value="Genomic_DNA"/>
</dbReference>
<protein>
    <submittedName>
        <fullName evidence="1">Uncharacterized protein</fullName>
    </submittedName>
</protein>
<comment type="caution">
    <text evidence="1">The sequence shown here is derived from an EMBL/GenBank/DDBJ whole genome shotgun (WGS) entry which is preliminary data.</text>
</comment>
<keyword evidence="2" id="KW-1185">Reference proteome</keyword>
<evidence type="ECO:0000313" key="1">
    <source>
        <dbReference type="EMBL" id="PHJ18788.1"/>
    </source>
</evidence>
<proteinExistence type="predicted"/>
<accession>A0A2C6KQ93</accession>
<reference evidence="1 2" key="1">
    <citation type="journal article" date="2017" name="Int. J. Parasitol.">
        <title>The genome of the protozoan parasite Cystoisospora suis and a reverse vaccinology approach to identify vaccine candidates.</title>
        <authorList>
            <person name="Palmieri N."/>
            <person name="Shrestha A."/>
            <person name="Ruttkowski B."/>
            <person name="Beck T."/>
            <person name="Vogl C."/>
            <person name="Tomley F."/>
            <person name="Blake D.P."/>
            <person name="Joachim A."/>
        </authorList>
    </citation>
    <scope>NUCLEOTIDE SEQUENCE [LARGE SCALE GENOMIC DNA]</scope>
    <source>
        <strain evidence="1 2">Wien I</strain>
    </source>
</reference>
<dbReference type="VEuPathDB" id="ToxoDB:CSUI_007388"/>
<feature type="non-terminal residue" evidence="1">
    <location>
        <position position="1"/>
    </location>
</feature>
<sequence length="69" mass="7732">WFNEDVCSLLRICRDLHLLISRVRFSSSQKGNGGAELVFLLRVVVPGPSHERSLYSYRRAAVSAVARTA</sequence>
<evidence type="ECO:0000313" key="2">
    <source>
        <dbReference type="Proteomes" id="UP000221165"/>
    </source>
</evidence>
<organism evidence="1 2">
    <name type="scientific">Cystoisospora suis</name>
    <dbReference type="NCBI Taxonomy" id="483139"/>
    <lineage>
        <taxon>Eukaryota</taxon>
        <taxon>Sar</taxon>
        <taxon>Alveolata</taxon>
        <taxon>Apicomplexa</taxon>
        <taxon>Conoidasida</taxon>
        <taxon>Coccidia</taxon>
        <taxon>Eucoccidiorida</taxon>
        <taxon>Eimeriorina</taxon>
        <taxon>Sarcocystidae</taxon>
        <taxon>Cystoisospora</taxon>
    </lineage>
</organism>
<gene>
    <name evidence="1" type="ORF">CSUI_007388</name>
</gene>
<name>A0A2C6KQ93_9APIC</name>